<protein>
    <submittedName>
        <fullName evidence="10">Uncharacterized protein</fullName>
    </submittedName>
</protein>
<dbReference type="InterPro" id="IPR000718">
    <property type="entry name" value="Peptidase_M13"/>
</dbReference>
<dbReference type="Pfam" id="PF05649">
    <property type="entry name" value="Peptidase_M13_N"/>
    <property type="match status" value="1"/>
</dbReference>
<proteinExistence type="predicted"/>
<dbReference type="InterPro" id="IPR018497">
    <property type="entry name" value="Peptidase_M13_C"/>
</dbReference>
<keyword evidence="2" id="KW-0645">Protease</keyword>
<dbReference type="InterPro" id="IPR008753">
    <property type="entry name" value="Peptidase_M13_N"/>
</dbReference>
<feature type="transmembrane region" description="Helical" evidence="7">
    <location>
        <begin position="9"/>
        <end position="28"/>
    </location>
</feature>
<dbReference type="SUPFAM" id="SSF55486">
    <property type="entry name" value="Metalloproteases ('zincins'), catalytic domain"/>
    <property type="match status" value="1"/>
</dbReference>
<dbReference type="GO" id="GO:0016485">
    <property type="term" value="P:protein processing"/>
    <property type="evidence" value="ECO:0007669"/>
    <property type="project" value="TreeGrafter"/>
</dbReference>
<keyword evidence="3" id="KW-0479">Metal-binding</keyword>
<dbReference type="Gene3D" id="1.10.1380.10">
    <property type="entry name" value="Neutral endopeptidase , domain2"/>
    <property type="match status" value="1"/>
</dbReference>
<evidence type="ECO:0000256" key="5">
    <source>
        <dbReference type="ARBA" id="ARBA00022833"/>
    </source>
</evidence>
<evidence type="ECO:0000256" key="1">
    <source>
        <dbReference type="ARBA" id="ARBA00001947"/>
    </source>
</evidence>
<dbReference type="Proteomes" id="UP000663891">
    <property type="component" value="Unassembled WGS sequence"/>
</dbReference>
<evidence type="ECO:0000256" key="6">
    <source>
        <dbReference type="ARBA" id="ARBA00023049"/>
    </source>
</evidence>
<gene>
    <name evidence="10" type="ORF">VCS650_LOCUS36510</name>
</gene>
<keyword evidence="7" id="KW-0812">Transmembrane</keyword>
<dbReference type="Gene3D" id="3.40.390.10">
    <property type="entry name" value="Collagenase (Catalytic Domain)"/>
    <property type="match status" value="1"/>
</dbReference>
<evidence type="ECO:0000256" key="4">
    <source>
        <dbReference type="ARBA" id="ARBA00022801"/>
    </source>
</evidence>
<dbReference type="AlphaFoldDB" id="A0A815KVG8"/>
<keyword evidence="7" id="KW-0472">Membrane</keyword>
<dbReference type="GO" id="GO:0004222">
    <property type="term" value="F:metalloendopeptidase activity"/>
    <property type="evidence" value="ECO:0007669"/>
    <property type="project" value="InterPro"/>
</dbReference>
<dbReference type="PANTHER" id="PTHR11733">
    <property type="entry name" value="ZINC METALLOPROTEASE FAMILY M13 NEPRILYSIN-RELATED"/>
    <property type="match status" value="1"/>
</dbReference>
<evidence type="ECO:0000259" key="9">
    <source>
        <dbReference type="Pfam" id="PF05649"/>
    </source>
</evidence>
<evidence type="ECO:0000313" key="11">
    <source>
        <dbReference type="Proteomes" id="UP000663891"/>
    </source>
</evidence>
<reference evidence="10" key="1">
    <citation type="submission" date="2021-02" db="EMBL/GenBank/DDBJ databases">
        <authorList>
            <person name="Nowell W R."/>
        </authorList>
    </citation>
    <scope>NUCLEOTIDE SEQUENCE</scope>
</reference>
<keyword evidence="7" id="KW-1133">Transmembrane helix</keyword>
<dbReference type="EMBL" id="CAJNON010000902">
    <property type="protein sequence ID" value="CAF1401365.1"/>
    <property type="molecule type" value="Genomic_DNA"/>
</dbReference>
<accession>A0A815KVG8</accession>
<dbReference type="CDD" id="cd08662">
    <property type="entry name" value="M13"/>
    <property type="match status" value="1"/>
</dbReference>
<evidence type="ECO:0000259" key="8">
    <source>
        <dbReference type="Pfam" id="PF01431"/>
    </source>
</evidence>
<sequence>MSQTCSKTLRIVLVSLVTIFALFIVAILDMNNKTTPETIMNNDLCVTPYCFKAAKYLTEGIDGTIHPCEDSYHFVCGTWIKNNRIPDDSTTTDFLQTQLYDNIVDILTSSSTNDTNEPKAIINARILYQSCIDEQNIQKEGINLILSLITNELGGWPIIQSSWDSSTFDLSDRLLKVRKYSSNIIFGIGTSVDDTNSTEYVLKIGRGDLGLGKPEYYMNESKITMAYRQYMFDLASILSNDTSTIEQDVNDVYKLEKEFAKCYRTTGEQQQRPNAPIRTTVGKLRQQLNINFDFTNYLTSAYASAGVTLMDSDIVIVEDIDSLYCVSSITEQVSPRILQNYIISRFMLDLNHKLPKQFQNIKENLNHVVGVTTTKRARAVNCGRFVNKHMGFAVSKIYIKKYFDDNIRNQVFEMVTNIIKAFIDMLENSTWMDSMSKTKAIKKALAIDVQIGYPDYLASDNVTELEMQYADYVFGSSFMNNTLKLLQIKAKETFQLLRKHVDRKAWDYLPPTTVNACEYIIISFLLCLAIPAGILQMPFYDKDAPKYQNYGGIGVVIAHEIAHGFDDIGRQFDKDGNRIPWWTDETIETFIERKACIVDQYNNFTVPNLNINANGDQTQNEDIADNIGLRVAFYAYQQFIQANPNAEKRLQDLSEYSPTQMFFINYAHIRCAKMTDGYARARVESDEHSLGQFRVNGPTSNFVEYDRAFDCKPGQGNSRMKKCTVW</sequence>
<feature type="domain" description="Peptidase M13 N-terminal" evidence="9">
    <location>
        <begin position="67"/>
        <end position="454"/>
    </location>
</feature>
<dbReference type="GO" id="GO:0005886">
    <property type="term" value="C:plasma membrane"/>
    <property type="evidence" value="ECO:0007669"/>
    <property type="project" value="TreeGrafter"/>
</dbReference>
<dbReference type="GO" id="GO:0046872">
    <property type="term" value="F:metal ion binding"/>
    <property type="evidence" value="ECO:0007669"/>
    <property type="project" value="UniProtKB-KW"/>
</dbReference>
<keyword evidence="6" id="KW-0482">Metalloprotease</keyword>
<keyword evidence="4" id="KW-0378">Hydrolase</keyword>
<dbReference type="PROSITE" id="PS51885">
    <property type="entry name" value="NEPRILYSIN"/>
    <property type="match status" value="1"/>
</dbReference>
<dbReference type="PANTHER" id="PTHR11733:SF133">
    <property type="entry name" value="PHOSPHATE-REGULATING NEUTRAL ENDOPEPTIDASE PHEX"/>
    <property type="match status" value="1"/>
</dbReference>
<evidence type="ECO:0000256" key="7">
    <source>
        <dbReference type="SAM" id="Phobius"/>
    </source>
</evidence>
<evidence type="ECO:0000256" key="2">
    <source>
        <dbReference type="ARBA" id="ARBA00022670"/>
    </source>
</evidence>
<evidence type="ECO:0000313" key="10">
    <source>
        <dbReference type="EMBL" id="CAF1401365.1"/>
    </source>
</evidence>
<dbReference type="InterPro" id="IPR024079">
    <property type="entry name" value="MetalloPept_cat_dom_sf"/>
</dbReference>
<evidence type="ECO:0000256" key="3">
    <source>
        <dbReference type="ARBA" id="ARBA00022723"/>
    </source>
</evidence>
<comment type="cofactor">
    <cofactor evidence="1">
        <name>Zn(2+)</name>
        <dbReference type="ChEBI" id="CHEBI:29105"/>
    </cofactor>
</comment>
<dbReference type="Pfam" id="PF01431">
    <property type="entry name" value="Peptidase_M13"/>
    <property type="match status" value="1"/>
</dbReference>
<dbReference type="PRINTS" id="PR00786">
    <property type="entry name" value="NEPRILYSIN"/>
</dbReference>
<dbReference type="OrthoDB" id="10275893at2759"/>
<organism evidence="10 11">
    <name type="scientific">Adineta steineri</name>
    <dbReference type="NCBI Taxonomy" id="433720"/>
    <lineage>
        <taxon>Eukaryota</taxon>
        <taxon>Metazoa</taxon>
        <taxon>Spiralia</taxon>
        <taxon>Gnathifera</taxon>
        <taxon>Rotifera</taxon>
        <taxon>Eurotatoria</taxon>
        <taxon>Bdelloidea</taxon>
        <taxon>Adinetida</taxon>
        <taxon>Adinetidae</taxon>
        <taxon>Adineta</taxon>
    </lineage>
</organism>
<feature type="domain" description="Peptidase M13 C-terminal" evidence="8">
    <location>
        <begin position="528"/>
        <end position="724"/>
    </location>
</feature>
<name>A0A815KVG8_9BILA</name>
<keyword evidence="5" id="KW-0862">Zinc</keyword>
<dbReference type="InterPro" id="IPR042089">
    <property type="entry name" value="Peptidase_M13_dom_2"/>
</dbReference>
<comment type="caution">
    <text evidence="10">The sequence shown here is derived from an EMBL/GenBank/DDBJ whole genome shotgun (WGS) entry which is preliminary data.</text>
</comment>